<evidence type="ECO:0000313" key="12">
    <source>
        <dbReference type="Proteomes" id="UP000034235"/>
    </source>
</evidence>
<dbReference type="InterPro" id="IPR050062">
    <property type="entry name" value="Pro-tRNA_synthetase"/>
</dbReference>
<keyword evidence="3" id="KW-0436">Ligase</keyword>
<dbReference type="EC" id="6.1.1.15" evidence="1"/>
<gene>
    <name evidence="11" type="ORF">US86_C0007G0049</name>
</gene>
<dbReference type="InterPro" id="IPR036621">
    <property type="entry name" value="Anticodon-bd_dom_sf"/>
</dbReference>
<evidence type="ECO:0000313" key="11">
    <source>
        <dbReference type="EMBL" id="KKQ66004.1"/>
    </source>
</evidence>
<name>A0A0G0LX60_9BACT</name>
<evidence type="ECO:0000256" key="3">
    <source>
        <dbReference type="ARBA" id="ARBA00022598"/>
    </source>
</evidence>
<protein>
    <recommendedName>
        <fullName evidence="2">Proline--tRNA ligase</fullName>
        <ecNumber evidence="1">6.1.1.15</ecNumber>
    </recommendedName>
    <alternativeName>
        <fullName evidence="8">Prolyl-tRNA synthetase</fullName>
    </alternativeName>
</protein>
<evidence type="ECO:0000256" key="6">
    <source>
        <dbReference type="ARBA" id="ARBA00022917"/>
    </source>
</evidence>
<feature type="domain" description="Aminoacyl-transfer RNA synthetases class-II family profile" evidence="10">
    <location>
        <begin position="33"/>
        <end position="318"/>
    </location>
</feature>
<dbReference type="GO" id="GO:0006433">
    <property type="term" value="P:prolyl-tRNA aminoacylation"/>
    <property type="evidence" value="ECO:0007669"/>
    <property type="project" value="InterPro"/>
</dbReference>
<accession>A0A0G0LX60</accession>
<comment type="caution">
    <text evidence="11">The sequence shown here is derived from an EMBL/GenBank/DDBJ whole genome shotgun (WGS) entry which is preliminary data.</text>
</comment>
<evidence type="ECO:0000256" key="7">
    <source>
        <dbReference type="ARBA" id="ARBA00023146"/>
    </source>
</evidence>
<evidence type="ECO:0000259" key="10">
    <source>
        <dbReference type="PROSITE" id="PS50862"/>
    </source>
</evidence>
<dbReference type="GO" id="GO:0004827">
    <property type="term" value="F:proline-tRNA ligase activity"/>
    <property type="evidence" value="ECO:0007669"/>
    <property type="project" value="UniProtKB-EC"/>
</dbReference>
<evidence type="ECO:0000256" key="9">
    <source>
        <dbReference type="ARBA" id="ARBA00047671"/>
    </source>
</evidence>
<evidence type="ECO:0000256" key="5">
    <source>
        <dbReference type="ARBA" id="ARBA00022840"/>
    </source>
</evidence>
<dbReference type="PANTHER" id="PTHR42753:SF2">
    <property type="entry name" value="PROLINE--TRNA LIGASE"/>
    <property type="match status" value="1"/>
</dbReference>
<evidence type="ECO:0000256" key="2">
    <source>
        <dbReference type="ARBA" id="ARBA00019110"/>
    </source>
</evidence>
<dbReference type="GO" id="GO:0005829">
    <property type="term" value="C:cytosol"/>
    <property type="evidence" value="ECO:0007669"/>
    <property type="project" value="TreeGrafter"/>
</dbReference>
<dbReference type="InterPro" id="IPR006195">
    <property type="entry name" value="aa-tRNA-synth_II"/>
</dbReference>
<evidence type="ECO:0000256" key="8">
    <source>
        <dbReference type="ARBA" id="ARBA00029731"/>
    </source>
</evidence>
<dbReference type="InterPro" id="IPR044140">
    <property type="entry name" value="ProRS_anticodon_short"/>
</dbReference>
<dbReference type="GO" id="GO:0005524">
    <property type="term" value="F:ATP binding"/>
    <property type="evidence" value="ECO:0007669"/>
    <property type="project" value="UniProtKB-KW"/>
</dbReference>
<dbReference type="Proteomes" id="UP000034235">
    <property type="component" value="Unassembled WGS sequence"/>
</dbReference>
<dbReference type="Pfam" id="PF03129">
    <property type="entry name" value="HGTP_anticodon"/>
    <property type="match status" value="1"/>
</dbReference>
<evidence type="ECO:0000256" key="4">
    <source>
        <dbReference type="ARBA" id="ARBA00022741"/>
    </source>
</evidence>
<keyword evidence="4" id="KW-0547">Nucleotide-binding</keyword>
<proteinExistence type="predicted"/>
<sequence>MRYSKLFPKTLKQVPAGAESVNHQLLVKGGFIDQLMSGSYTLLPLGWRVYLKIEQIIREELDKIGSQEALMPLLHPREIWDQTGRWSDPDVQEIMYQFKDIHGREFGLSFTHEEILMHLLGKHINSYKDLPVLLYHFSTKFRNELRAKSGILRGREFIMKDLYSAHTSEEDMWKWYETVKQAYLKIYQRIGLPVKVVEAAGGVFTERFTHEFQTITAAGEDIIYYCESCDFAQNKEVFTGKEGEPCYRCGGVIKSATSVEVGNIFPLGTKYSKAMGVTYKDKNGQDQDVWFASYGIGMTRVIGTLVEVFHDEKGIIWPKSVAPYTIHLVGLDLEDTKVRDKAESIYKRLQADGAEVLYDDRIEARAGEKFAEADLIGIPFRVVVSKKTEEKLEVKKRSEKETEFLSFNDLLTQVGK</sequence>
<dbReference type="InterPro" id="IPR045864">
    <property type="entry name" value="aa-tRNA-synth_II/BPL/LPL"/>
</dbReference>
<dbReference type="PANTHER" id="PTHR42753">
    <property type="entry name" value="MITOCHONDRIAL RIBOSOME PROTEIN L39/PROLYL-TRNA LIGASE FAMILY MEMBER"/>
    <property type="match status" value="1"/>
</dbReference>
<dbReference type="EMBL" id="LBUP01000007">
    <property type="protein sequence ID" value="KKQ66004.1"/>
    <property type="molecule type" value="Genomic_DNA"/>
</dbReference>
<keyword evidence="6" id="KW-0648">Protein biosynthesis</keyword>
<dbReference type="AlphaFoldDB" id="A0A0G0LX60"/>
<dbReference type="InterPro" id="IPR004154">
    <property type="entry name" value="Anticodon-bd"/>
</dbReference>
<dbReference type="InterPro" id="IPR002316">
    <property type="entry name" value="Pro-tRNA-ligase_IIa"/>
</dbReference>
<dbReference type="SUPFAM" id="SSF52954">
    <property type="entry name" value="Class II aaRS ABD-related"/>
    <property type="match status" value="1"/>
</dbReference>
<organism evidence="11 12">
    <name type="scientific">Candidatus Daviesbacteria bacterium GW2011_GWA2_38_24</name>
    <dbReference type="NCBI Taxonomy" id="1618422"/>
    <lineage>
        <taxon>Bacteria</taxon>
        <taxon>Candidatus Daviesiibacteriota</taxon>
    </lineage>
</organism>
<dbReference type="CDD" id="cd00861">
    <property type="entry name" value="ProRS_anticodon_short"/>
    <property type="match status" value="1"/>
</dbReference>
<dbReference type="Pfam" id="PF00587">
    <property type="entry name" value="tRNA-synt_2b"/>
    <property type="match status" value="1"/>
</dbReference>
<dbReference type="InterPro" id="IPR002314">
    <property type="entry name" value="aa-tRNA-synt_IIb"/>
</dbReference>
<dbReference type="PROSITE" id="PS50862">
    <property type="entry name" value="AA_TRNA_LIGASE_II"/>
    <property type="match status" value="1"/>
</dbReference>
<dbReference type="PRINTS" id="PR01046">
    <property type="entry name" value="TRNASYNTHPRO"/>
</dbReference>
<dbReference type="SUPFAM" id="SSF55681">
    <property type="entry name" value="Class II aaRS and biotin synthetases"/>
    <property type="match status" value="1"/>
</dbReference>
<evidence type="ECO:0000256" key="1">
    <source>
        <dbReference type="ARBA" id="ARBA00012831"/>
    </source>
</evidence>
<dbReference type="PATRIC" id="fig|1618422.5.peg.956"/>
<reference evidence="11 12" key="1">
    <citation type="journal article" date="2015" name="Nature">
        <title>rRNA introns, odd ribosomes, and small enigmatic genomes across a large radiation of phyla.</title>
        <authorList>
            <person name="Brown C.T."/>
            <person name="Hug L.A."/>
            <person name="Thomas B.C."/>
            <person name="Sharon I."/>
            <person name="Castelle C.J."/>
            <person name="Singh A."/>
            <person name="Wilkins M.J."/>
            <person name="Williams K.H."/>
            <person name="Banfield J.F."/>
        </authorList>
    </citation>
    <scope>NUCLEOTIDE SEQUENCE [LARGE SCALE GENOMIC DNA]</scope>
</reference>
<keyword evidence="5" id="KW-0067">ATP-binding</keyword>
<dbReference type="Gene3D" id="3.30.930.10">
    <property type="entry name" value="Bira Bifunctional Protein, Domain 2"/>
    <property type="match status" value="1"/>
</dbReference>
<dbReference type="Gene3D" id="3.40.50.800">
    <property type="entry name" value="Anticodon-binding domain"/>
    <property type="match status" value="1"/>
</dbReference>
<comment type="catalytic activity">
    <reaction evidence="9">
        <text>tRNA(Pro) + L-proline + ATP = L-prolyl-tRNA(Pro) + AMP + diphosphate</text>
        <dbReference type="Rhea" id="RHEA:14305"/>
        <dbReference type="Rhea" id="RHEA-COMP:9700"/>
        <dbReference type="Rhea" id="RHEA-COMP:9702"/>
        <dbReference type="ChEBI" id="CHEBI:30616"/>
        <dbReference type="ChEBI" id="CHEBI:33019"/>
        <dbReference type="ChEBI" id="CHEBI:60039"/>
        <dbReference type="ChEBI" id="CHEBI:78442"/>
        <dbReference type="ChEBI" id="CHEBI:78532"/>
        <dbReference type="ChEBI" id="CHEBI:456215"/>
        <dbReference type="EC" id="6.1.1.15"/>
    </reaction>
</comment>
<keyword evidence="7 11" id="KW-0030">Aminoacyl-tRNA synthetase</keyword>